<dbReference type="Proteomes" id="UP000203589">
    <property type="component" value="Chromosome"/>
</dbReference>
<proteinExistence type="predicted"/>
<comment type="function">
    <text evidence="2">Could be a virulence factor.</text>
</comment>
<evidence type="ECO:0000256" key="1">
    <source>
        <dbReference type="ARBA" id="ARBA00000798"/>
    </source>
</evidence>
<protein>
    <recommendedName>
        <fullName evidence="4">Phospholipase D</fullName>
    </recommendedName>
    <alternativeName>
        <fullName evidence="9">Choline phosphatase</fullName>
    </alternativeName>
</protein>
<evidence type="ECO:0000256" key="8">
    <source>
        <dbReference type="ARBA" id="ARBA00023098"/>
    </source>
</evidence>
<evidence type="ECO:0000259" key="10">
    <source>
        <dbReference type="PROSITE" id="PS50035"/>
    </source>
</evidence>
<dbReference type="PROSITE" id="PS50035">
    <property type="entry name" value="PLD"/>
    <property type="match status" value="2"/>
</dbReference>
<feature type="domain" description="PLD phosphodiesterase" evidence="10">
    <location>
        <begin position="163"/>
        <end position="190"/>
    </location>
</feature>
<dbReference type="InterPro" id="IPR001736">
    <property type="entry name" value="PLipase_D/transphosphatidylase"/>
</dbReference>
<evidence type="ECO:0000256" key="7">
    <source>
        <dbReference type="ARBA" id="ARBA00022801"/>
    </source>
</evidence>
<gene>
    <name evidence="11" type="ORF">ANTHELSMS3_00054</name>
</gene>
<name>A0A222DXW3_9RHOB</name>
<keyword evidence="7" id="KW-0378">Hydrolase</keyword>
<dbReference type="RefSeq" id="WP_094033125.1">
    <property type="nucleotide sequence ID" value="NZ_CP022540.1"/>
</dbReference>
<evidence type="ECO:0000256" key="3">
    <source>
        <dbReference type="ARBA" id="ARBA00004613"/>
    </source>
</evidence>
<dbReference type="EMBL" id="CP022540">
    <property type="protein sequence ID" value="ASP18780.1"/>
    <property type="molecule type" value="Genomic_DNA"/>
</dbReference>
<dbReference type="GO" id="GO:0004630">
    <property type="term" value="F:phospholipase D activity"/>
    <property type="evidence" value="ECO:0007669"/>
    <property type="project" value="UniProtKB-EC"/>
</dbReference>
<comment type="subcellular location">
    <subcellularLocation>
        <location evidence="3">Secreted</location>
    </subcellularLocation>
</comment>
<dbReference type="GO" id="GO:0005576">
    <property type="term" value="C:extracellular region"/>
    <property type="evidence" value="ECO:0007669"/>
    <property type="project" value="UniProtKB-SubCell"/>
</dbReference>
<keyword evidence="5" id="KW-0964">Secreted</keyword>
<dbReference type="Pfam" id="PF00614">
    <property type="entry name" value="PLDc"/>
    <property type="match status" value="1"/>
</dbReference>
<evidence type="ECO:0000256" key="5">
    <source>
        <dbReference type="ARBA" id="ARBA00022525"/>
    </source>
</evidence>
<sequence>MASDFELMITADEAWPVFERAILRAQDRITAGFRIFDMSTRLRSAEARAVGDDWFDLLAHAVRRGVHLDLTVSDFDPVMRTGLHALCWRTVRQGIALAEVTGAGPDRLQVRAHLHPAQAGMMPWIAFLPAVLRKRWDGLRQTTPVQRRFQAVGLNRNALPRLNTVSHHQKVAVIDDDWLYIGGLDLNERRYDTPDHARPARQTWSDVQVIVRGPEARAARRHLETMREVTSGRMPPPDCPGLKRTLSAPRRLQLPYLSPRTLVSEIEEAHLQAFQQAHHLIHIETQFLRSSRIAEGLAKAAHQNRDLTAVLIMPALPEDVAFDSSDSIDARYGLGLRQRAVATLRDGFSQRLTIATPVRPDLAARETSETLAGSPLIHVHNKVLIRDDTYALIGSANLNGRSMHWDTELALDITDPARVATARKRLLSHWWHASLPPEAMAPETLQPWWDAEIRRNRVVLPENRKGFLVPFDPERGADLAQTLPGVTEDIV</sequence>
<comment type="catalytic activity">
    <reaction evidence="1">
        <text>a 1,2-diacyl-sn-glycero-3-phosphocholine + H2O = a 1,2-diacyl-sn-glycero-3-phosphate + choline + H(+)</text>
        <dbReference type="Rhea" id="RHEA:14445"/>
        <dbReference type="ChEBI" id="CHEBI:15354"/>
        <dbReference type="ChEBI" id="CHEBI:15377"/>
        <dbReference type="ChEBI" id="CHEBI:15378"/>
        <dbReference type="ChEBI" id="CHEBI:57643"/>
        <dbReference type="ChEBI" id="CHEBI:58608"/>
        <dbReference type="EC" id="3.1.4.4"/>
    </reaction>
</comment>
<dbReference type="SMART" id="SM00155">
    <property type="entry name" value="PLDc"/>
    <property type="match status" value="2"/>
</dbReference>
<keyword evidence="6" id="KW-0677">Repeat</keyword>
<evidence type="ECO:0000313" key="11">
    <source>
        <dbReference type="EMBL" id="ASP18780.1"/>
    </source>
</evidence>
<dbReference type="SUPFAM" id="SSF56024">
    <property type="entry name" value="Phospholipase D/nuclease"/>
    <property type="match status" value="2"/>
</dbReference>
<evidence type="ECO:0000313" key="12">
    <source>
        <dbReference type="Proteomes" id="UP000203589"/>
    </source>
</evidence>
<dbReference type="Gene3D" id="3.30.870.10">
    <property type="entry name" value="Endonuclease Chain A"/>
    <property type="match status" value="2"/>
</dbReference>
<dbReference type="AlphaFoldDB" id="A0A222DXW3"/>
<dbReference type="Pfam" id="PF13091">
    <property type="entry name" value="PLDc_2"/>
    <property type="match status" value="1"/>
</dbReference>
<dbReference type="OrthoDB" id="8828485at2"/>
<evidence type="ECO:0000256" key="4">
    <source>
        <dbReference type="ARBA" id="ARBA00018392"/>
    </source>
</evidence>
<dbReference type="GO" id="GO:0009395">
    <property type="term" value="P:phospholipid catabolic process"/>
    <property type="evidence" value="ECO:0007669"/>
    <property type="project" value="TreeGrafter"/>
</dbReference>
<dbReference type="InterPro" id="IPR015679">
    <property type="entry name" value="PLipase_D_fam"/>
</dbReference>
<organism evidence="11 12">
    <name type="scientific">Antarctobacter heliothermus</name>
    <dbReference type="NCBI Taxonomy" id="74033"/>
    <lineage>
        <taxon>Bacteria</taxon>
        <taxon>Pseudomonadati</taxon>
        <taxon>Pseudomonadota</taxon>
        <taxon>Alphaproteobacteria</taxon>
        <taxon>Rhodobacterales</taxon>
        <taxon>Roseobacteraceae</taxon>
        <taxon>Antarctobacter</taxon>
    </lineage>
</organism>
<evidence type="ECO:0000256" key="2">
    <source>
        <dbReference type="ARBA" id="ARBA00003145"/>
    </source>
</evidence>
<keyword evidence="8" id="KW-0443">Lipid metabolism</keyword>
<dbReference type="CDD" id="cd09105">
    <property type="entry name" value="PLDc_vPLD1_2_like_2"/>
    <property type="match status" value="1"/>
</dbReference>
<dbReference type="PANTHER" id="PTHR18896:SF76">
    <property type="entry name" value="PHOSPHOLIPASE"/>
    <property type="match status" value="1"/>
</dbReference>
<evidence type="ECO:0000256" key="9">
    <source>
        <dbReference type="ARBA" id="ARBA00029594"/>
    </source>
</evidence>
<dbReference type="PANTHER" id="PTHR18896">
    <property type="entry name" value="PHOSPHOLIPASE D"/>
    <property type="match status" value="1"/>
</dbReference>
<keyword evidence="12" id="KW-1185">Reference proteome</keyword>
<reference evidence="11 12" key="1">
    <citation type="submission" date="2017-07" db="EMBL/GenBank/DDBJ databases">
        <title>Genome Sequence of Antarctobacter heliothermus Strain SMS3 Isolated from a culture of the Diatom Skeletonema marinoi.</title>
        <authorList>
            <person name="Topel M."/>
            <person name="Pinder M.I.M."/>
            <person name="Johansson O.N."/>
            <person name="Kourtchenko O."/>
            <person name="Godhe A."/>
            <person name="Clarke A.K."/>
        </authorList>
    </citation>
    <scope>NUCLEOTIDE SEQUENCE [LARGE SCALE GENOMIC DNA]</scope>
    <source>
        <strain evidence="11 12">SMS3</strain>
    </source>
</reference>
<evidence type="ECO:0000256" key="6">
    <source>
        <dbReference type="ARBA" id="ARBA00022737"/>
    </source>
</evidence>
<dbReference type="KEGG" id="aht:ANTHELSMS3_00054"/>
<feature type="domain" description="PLD phosphodiesterase" evidence="10">
    <location>
        <begin position="380"/>
        <end position="402"/>
    </location>
</feature>
<accession>A0A222DXW3</accession>
<dbReference type="InterPro" id="IPR025202">
    <property type="entry name" value="PLD-like_dom"/>
</dbReference>